<evidence type="ECO:0000313" key="3">
    <source>
        <dbReference type="Proteomes" id="UP001152797"/>
    </source>
</evidence>
<comment type="caution">
    <text evidence="1">The sequence shown here is derived from an EMBL/GenBank/DDBJ whole genome shotgun (WGS) entry which is preliminary data.</text>
</comment>
<gene>
    <name evidence="1" type="ORF">C1SCF055_LOCUS29876</name>
</gene>
<reference evidence="2" key="2">
    <citation type="submission" date="2024-04" db="EMBL/GenBank/DDBJ databases">
        <authorList>
            <person name="Chen Y."/>
            <person name="Shah S."/>
            <person name="Dougan E. K."/>
            <person name="Thang M."/>
            <person name="Chan C."/>
        </authorList>
    </citation>
    <scope>NUCLEOTIDE SEQUENCE [LARGE SCALE GENOMIC DNA]</scope>
</reference>
<evidence type="ECO:0000313" key="1">
    <source>
        <dbReference type="EMBL" id="CAI4004059.1"/>
    </source>
</evidence>
<protein>
    <submittedName>
        <fullName evidence="1">Uncharacterized protein</fullName>
    </submittedName>
</protein>
<organism evidence="1">
    <name type="scientific">Cladocopium goreaui</name>
    <dbReference type="NCBI Taxonomy" id="2562237"/>
    <lineage>
        <taxon>Eukaryota</taxon>
        <taxon>Sar</taxon>
        <taxon>Alveolata</taxon>
        <taxon>Dinophyceae</taxon>
        <taxon>Suessiales</taxon>
        <taxon>Symbiodiniaceae</taxon>
        <taxon>Cladocopium</taxon>
    </lineage>
</organism>
<name>A0A9P1G7Q4_9DINO</name>
<dbReference type="EMBL" id="CAMXCT010003358">
    <property type="protein sequence ID" value="CAI4004059.1"/>
    <property type="molecule type" value="Genomic_DNA"/>
</dbReference>
<reference evidence="1" key="1">
    <citation type="submission" date="2022-10" db="EMBL/GenBank/DDBJ databases">
        <authorList>
            <person name="Chen Y."/>
            <person name="Dougan E. K."/>
            <person name="Chan C."/>
            <person name="Rhodes N."/>
            <person name="Thang M."/>
        </authorList>
    </citation>
    <scope>NUCLEOTIDE SEQUENCE</scope>
</reference>
<dbReference type="Proteomes" id="UP001152797">
    <property type="component" value="Unassembled WGS sequence"/>
</dbReference>
<dbReference type="EMBL" id="CAMXCT020003358">
    <property type="protein sequence ID" value="CAL1157434.1"/>
    <property type="molecule type" value="Genomic_DNA"/>
</dbReference>
<keyword evidence="3" id="KW-1185">Reference proteome</keyword>
<sequence length="174" mass="20474">MWMRHWGAESPKPTNLWSNSLWVQQLSLGTLTKEQKKGSVPLAEQYIDKKGKKRCHGVKRRLKKSQVYTKPFARRVASLFPRFRSGAAPLRNPQDWTTKSFHKKHYIFPIIFIHITARFLLDANDKTLIACKHYTIYNIYHIYYSNFSNFMLVFHPKPPKKAATKVPFWVSCGF</sequence>
<dbReference type="EMBL" id="CAMXCT030003358">
    <property type="protein sequence ID" value="CAL4791371.1"/>
    <property type="molecule type" value="Genomic_DNA"/>
</dbReference>
<evidence type="ECO:0000313" key="2">
    <source>
        <dbReference type="EMBL" id="CAL1157434.1"/>
    </source>
</evidence>
<dbReference type="AlphaFoldDB" id="A0A9P1G7Q4"/>
<proteinExistence type="predicted"/>
<accession>A0A9P1G7Q4</accession>